<dbReference type="RefSeq" id="WP_176350437.1">
    <property type="nucleotide sequence ID" value="NZ_CAXSSN010000033.1"/>
</dbReference>
<dbReference type="AlphaFoldDB" id="A0A7Y6PC77"/>
<sequence>MKFHNDEMLIDVRFSLRVNGLLKPEFITGLIGGQAVDPIIGETLNFFCPLTIFNENPVSVQVSIGYIDIHGNDTCLNFVRQARCEDYHRIFSVTVTWAVTASVNLA</sequence>
<dbReference type="EMBL" id="JABWDJ010000015">
    <property type="protein sequence ID" value="NVB73039.1"/>
    <property type="molecule type" value="Genomic_DNA"/>
</dbReference>
<evidence type="ECO:0000313" key="2">
    <source>
        <dbReference type="Proteomes" id="UP000524321"/>
    </source>
</evidence>
<name>A0A7Y6PC77_PHOVU</name>
<reference evidence="1 2" key="2">
    <citation type="submission" date="2020-07" db="EMBL/GenBank/DDBJ databases">
        <title>Bacterial metabolism rescues the inhibition of intestinal drug absorption by food and drug additives.</title>
        <authorList>
            <person name="Zou L."/>
            <person name="Spanogiannopoulos P."/>
            <person name="Chien H.-C."/>
            <person name="Pieper L.M."/>
            <person name="Cai W."/>
            <person name="Khuri N."/>
            <person name="Pottel J."/>
            <person name="Vora B."/>
            <person name="Ni Z."/>
            <person name="Tsakalozou E."/>
            <person name="Zhang W."/>
            <person name="Shoichet B.K."/>
            <person name="Giacomini K.M."/>
            <person name="Turnbaugh P.J."/>
        </authorList>
    </citation>
    <scope>NUCLEOTIDE SEQUENCE [LARGE SCALE GENOMIC DNA]</scope>
    <source>
        <strain evidence="1 2">B33</strain>
    </source>
</reference>
<gene>
    <name evidence="1" type="ORF">HUV05_05775</name>
</gene>
<organism evidence="1 2">
    <name type="scientific">Phocaeicola vulgatus</name>
    <name type="common">Bacteroides vulgatus</name>
    <dbReference type="NCBI Taxonomy" id="821"/>
    <lineage>
        <taxon>Bacteria</taxon>
        <taxon>Pseudomonadati</taxon>
        <taxon>Bacteroidota</taxon>
        <taxon>Bacteroidia</taxon>
        <taxon>Bacteroidales</taxon>
        <taxon>Bacteroidaceae</taxon>
        <taxon>Phocaeicola</taxon>
    </lineage>
</organism>
<reference evidence="1 2" key="1">
    <citation type="submission" date="2020-04" db="EMBL/GenBank/DDBJ databases">
        <authorList>
            <person name="Pieper L."/>
        </authorList>
    </citation>
    <scope>NUCLEOTIDE SEQUENCE [LARGE SCALE GENOMIC DNA]</scope>
    <source>
        <strain evidence="1 2">B33</strain>
    </source>
</reference>
<proteinExistence type="predicted"/>
<accession>A0A7Y6PC77</accession>
<comment type="caution">
    <text evidence="1">The sequence shown here is derived from an EMBL/GenBank/DDBJ whole genome shotgun (WGS) entry which is preliminary data.</text>
</comment>
<dbReference type="Proteomes" id="UP000524321">
    <property type="component" value="Unassembled WGS sequence"/>
</dbReference>
<evidence type="ECO:0000313" key="1">
    <source>
        <dbReference type="EMBL" id="NVB73039.1"/>
    </source>
</evidence>
<protein>
    <submittedName>
        <fullName evidence="1">Uncharacterized protein</fullName>
    </submittedName>
</protein>